<dbReference type="InterPro" id="IPR006652">
    <property type="entry name" value="Kelch_1"/>
</dbReference>
<keyword evidence="1" id="KW-0880">Kelch repeat</keyword>
<dbReference type="GO" id="GO:0030234">
    <property type="term" value="F:enzyme regulator activity"/>
    <property type="evidence" value="ECO:0007669"/>
    <property type="project" value="TreeGrafter"/>
</dbReference>
<dbReference type="Pfam" id="PF24681">
    <property type="entry name" value="Kelch_KLHDC2_KLHL20_DRC7"/>
    <property type="match status" value="1"/>
</dbReference>
<evidence type="ECO:0000256" key="4">
    <source>
        <dbReference type="SAM" id="MobiDB-lite"/>
    </source>
</evidence>
<dbReference type="AlphaFoldDB" id="A0A815IGR0"/>
<dbReference type="InterPro" id="IPR015915">
    <property type="entry name" value="Kelch-typ_b-propeller"/>
</dbReference>
<dbReference type="PANTHER" id="PTHR47435">
    <property type="entry name" value="KELCH REPEAT PROTEIN (AFU_ORTHOLOGUE AFUA_5G12780)"/>
    <property type="match status" value="1"/>
</dbReference>
<name>A0A815IGR0_9BILA</name>
<evidence type="ECO:0008006" key="7">
    <source>
        <dbReference type="Google" id="ProtNLM"/>
    </source>
</evidence>
<protein>
    <recommendedName>
        <fullName evidence="7">Kelch repeat-containing protein</fullName>
    </recommendedName>
</protein>
<evidence type="ECO:0000313" key="5">
    <source>
        <dbReference type="EMBL" id="CAF1368115.1"/>
    </source>
</evidence>
<comment type="caution">
    <text evidence="5">The sequence shown here is derived from an EMBL/GenBank/DDBJ whole genome shotgun (WGS) entry which is preliminary data.</text>
</comment>
<dbReference type="EMBL" id="CAJNOU010003056">
    <property type="protein sequence ID" value="CAF1368115.1"/>
    <property type="molecule type" value="Genomic_DNA"/>
</dbReference>
<evidence type="ECO:0000256" key="1">
    <source>
        <dbReference type="ARBA" id="ARBA00022441"/>
    </source>
</evidence>
<dbReference type="GO" id="GO:0005829">
    <property type="term" value="C:cytosol"/>
    <property type="evidence" value="ECO:0007669"/>
    <property type="project" value="TreeGrafter"/>
</dbReference>
<keyword evidence="2" id="KW-0677">Repeat</keyword>
<accession>A0A815IGR0</accession>
<sequence>MPKEVFERSVSQYDDIPSSRSSHTLTAIDNHLYLFGGEHDPRVTIDNDVWQFNVNDNRWKCLSVNQDERPLPRLAHAAASVEHKLFIFGGRTSVNMTDDTLDDLYSFDIDLNQWTQYKKTSDIEEWPEKRSYHSMVSSADQLFIFGGCGEQDRYNNLWQYDTLNKQWKQLPSPNSQQLVPRGGCALVYLNNALWIFGGFCGRELDDIASFDLVTNSWTYITDAKISPRSVFAFGCLDGILIGHGGEQDPSELGHAGAGEFADDVIIIQPVKENGECVQTKRLEFSKPIGGKRGWHAGATIKNTFYIFGGNTTENKRDNTLLAIEFQ</sequence>
<dbReference type="SMART" id="SM00612">
    <property type="entry name" value="Kelch"/>
    <property type="match status" value="3"/>
</dbReference>
<reference evidence="5" key="1">
    <citation type="submission" date="2021-02" db="EMBL/GenBank/DDBJ databases">
        <authorList>
            <person name="Nowell W R."/>
        </authorList>
    </citation>
    <scope>NUCLEOTIDE SEQUENCE</scope>
</reference>
<dbReference type="PANTHER" id="PTHR47435:SF4">
    <property type="entry name" value="KELCH REPEAT PROTEIN (AFU_ORTHOLOGUE AFUA_5G12780)"/>
    <property type="match status" value="1"/>
</dbReference>
<organism evidence="5 6">
    <name type="scientific">Rotaria sordida</name>
    <dbReference type="NCBI Taxonomy" id="392033"/>
    <lineage>
        <taxon>Eukaryota</taxon>
        <taxon>Metazoa</taxon>
        <taxon>Spiralia</taxon>
        <taxon>Gnathifera</taxon>
        <taxon>Rotifera</taxon>
        <taxon>Eurotatoria</taxon>
        <taxon>Bdelloidea</taxon>
        <taxon>Philodinida</taxon>
        <taxon>Philodinidae</taxon>
        <taxon>Rotaria</taxon>
    </lineage>
</organism>
<dbReference type="Proteomes" id="UP000663889">
    <property type="component" value="Unassembled WGS sequence"/>
</dbReference>
<evidence type="ECO:0000313" key="6">
    <source>
        <dbReference type="Proteomes" id="UP000663889"/>
    </source>
</evidence>
<dbReference type="SUPFAM" id="SSF117281">
    <property type="entry name" value="Kelch motif"/>
    <property type="match status" value="1"/>
</dbReference>
<gene>
    <name evidence="5" type="ORF">SEV965_LOCUS29743</name>
</gene>
<dbReference type="GO" id="GO:0019760">
    <property type="term" value="P:glucosinolate metabolic process"/>
    <property type="evidence" value="ECO:0007669"/>
    <property type="project" value="UniProtKB-ARBA"/>
</dbReference>
<feature type="region of interest" description="Disordered" evidence="4">
    <location>
        <begin position="1"/>
        <end position="20"/>
    </location>
</feature>
<keyword evidence="3" id="KW-0408">Iron</keyword>
<dbReference type="Gene3D" id="2.120.10.80">
    <property type="entry name" value="Kelch-type beta propeller"/>
    <property type="match status" value="2"/>
</dbReference>
<proteinExistence type="predicted"/>
<evidence type="ECO:0000256" key="2">
    <source>
        <dbReference type="ARBA" id="ARBA00022737"/>
    </source>
</evidence>
<evidence type="ECO:0000256" key="3">
    <source>
        <dbReference type="ARBA" id="ARBA00023004"/>
    </source>
</evidence>